<dbReference type="EMBL" id="KB908924">
    <property type="protein sequence ID" value="EOB14764.1"/>
    <property type="molecule type" value="Genomic_DNA"/>
</dbReference>
<dbReference type="SUPFAM" id="SSF48350">
    <property type="entry name" value="GTPase activation domain, GAP"/>
    <property type="match status" value="1"/>
</dbReference>
<protein>
    <recommendedName>
        <fullName evidence="1">Rho-GAP domain-containing protein</fullName>
    </recommendedName>
</protein>
<dbReference type="OMA" id="CEFHNKM"/>
<dbReference type="GO" id="GO:0007165">
    <property type="term" value="P:signal transduction"/>
    <property type="evidence" value="ECO:0007669"/>
    <property type="project" value="InterPro"/>
</dbReference>
<dbReference type="OrthoDB" id="3196451at2759"/>
<gene>
    <name evidence="2" type="ORF">NBO_16gi003</name>
</gene>
<evidence type="ECO:0000313" key="2">
    <source>
        <dbReference type="EMBL" id="EOB14764.1"/>
    </source>
</evidence>
<dbReference type="Pfam" id="PF00620">
    <property type="entry name" value="RhoGAP"/>
    <property type="match status" value="1"/>
</dbReference>
<name>R0M9W6_NOSB1</name>
<organism evidence="2 3">
    <name type="scientific">Nosema bombycis (strain CQ1 / CVCC 102059)</name>
    <name type="common">Microsporidian parasite</name>
    <name type="synonym">Pebrine of silkworm</name>
    <dbReference type="NCBI Taxonomy" id="578461"/>
    <lineage>
        <taxon>Eukaryota</taxon>
        <taxon>Fungi</taxon>
        <taxon>Fungi incertae sedis</taxon>
        <taxon>Microsporidia</taxon>
        <taxon>Nosematidae</taxon>
        <taxon>Nosema</taxon>
    </lineage>
</organism>
<keyword evidence="3" id="KW-1185">Reference proteome</keyword>
<dbReference type="STRING" id="578461.R0M9W6"/>
<evidence type="ECO:0000259" key="1">
    <source>
        <dbReference type="Pfam" id="PF00620"/>
    </source>
</evidence>
<dbReference type="AlphaFoldDB" id="R0M9W6"/>
<reference evidence="2 3" key="1">
    <citation type="journal article" date="2013" name="BMC Genomics">
        <title>Comparative genomics of parasitic silkworm microsporidia reveal an association between genome expansion and host adaptation.</title>
        <authorList>
            <person name="Pan G."/>
            <person name="Xu J."/>
            <person name="Li T."/>
            <person name="Xia Q."/>
            <person name="Liu S.L."/>
            <person name="Zhang G."/>
            <person name="Li S."/>
            <person name="Li C."/>
            <person name="Liu H."/>
            <person name="Yang L."/>
            <person name="Liu T."/>
            <person name="Zhang X."/>
            <person name="Wu Z."/>
            <person name="Fan W."/>
            <person name="Dang X."/>
            <person name="Xiang H."/>
            <person name="Tao M."/>
            <person name="Li Y."/>
            <person name="Hu J."/>
            <person name="Li Z."/>
            <person name="Lin L."/>
            <person name="Luo J."/>
            <person name="Geng L."/>
            <person name="Wang L."/>
            <person name="Long M."/>
            <person name="Wan Y."/>
            <person name="He N."/>
            <person name="Zhang Z."/>
            <person name="Lu C."/>
            <person name="Keeling P.J."/>
            <person name="Wang J."/>
            <person name="Xiang Z."/>
            <person name="Zhou Z."/>
        </authorList>
    </citation>
    <scope>NUCLEOTIDE SEQUENCE [LARGE SCALE GENOMIC DNA]</scope>
    <source>
        <strain evidence="3">CQ1 / CVCC 102059</strain>
    </source>
</reference>
<dbReference type="InterPro" id="IPR008936">
    <property type="entry name" value="Rho_GTPase_activation_prot"/>
</dbReference>
<dbReference type="InterPro" id="IPR000198">
    <property type="entry name" value="RhoGAP_dom"/>
</dbReference>
<sequence>MSFIKSIISMITSEFRTTKVFYNYKKDTSKSDVKVTSDDCVFFNNDESVKENKTNNIKNKIEKKLVSVLESFKDSWIQKKEFVDPNKKVYKQTDKIFIKDLSEVEVNKLRNTANYKFGELQGKGVLTKIFNPNKKMIIEHRDINPYVFKIIKYVKPFVGDIKYIFRLEDKSKNVLRHIEALRSFEKIEHENIDVTILCSILKQYITKYLNGILSSEVASSLYKEAKKGAKGRLNEMISLLPFILSNTELLFLKRLFELFKVIDENYKVTVMPIDSLLSLFSLVLFPQGTFVKLEDLLIAKKIMFGIYECDFETVPSFLIPSLM</sequence>
<feature type="domain" description="Rho-GAP" evidence="1">
    <location>
        <begin position="147"/>
        <end position="287"/>
    </location>
</feature>
<proteinExistence type="predicted"/>
<evidence type="ECO:0000313" key="3">
    <source>
        <dbReference type="Proteomes" id="UP000016927"/>
    </source>
</evidence>
<dbReference type="Proteomes" id="UP000016927">
    <property type="component" value="Unassembled WGS sequence"/>
</dbReference>
<dbReference type="Gene3D" id="1.10.555.10">
    <property type="entry name" value="Rho GTPase activation protein"/>
    <property type="match status" value="1"/>
</dbReference>
<dbReference type="HOGENOM" id="CLU_074635_0_0_1"/>
<accession>R0M9W6</accession>
<dbReference type="VEuPathDB" id="MicrosporidiaDB:NBO_16gi003"/>